<dbReference type="GO" id="GO:0032049">
    <property type="term" value="P:cardiolipin biosynthetic process"/>
    <property type="evidence" value="ECO:0007669"/>
    <property type="project" value="InterPro"/>
</dbReference>
<evidence type="ECO:0000259" key="11">
    <source>
        <dbReference type="PROSITE" id="PS50035"/>
    </source>
</evidence>
<evidence type="ECO:0000256" key="8">
    <source>
        <dbReference type="ARBA" id="ARBA00023264"/>
    </source>
</evidence>
<comment type="function">
    <text evidence="10">Functions in the biosynthesis of the anionic phospholipids phosphatidylglycerol and cardiolipin.</text>
</comment>
<reference evidence="13" key="2">
    <citation type="submission" date="2015-01" db="EMBL/GenBank/DDBJ databases">
        <title>Evolutionary Origins and Diversification of the Mycorrhizal Mutualists.</title>
        <authorList>
            <consortium name="DOE Joint Genome Institute"/>
            <consortium name="Mycorrhizal Genomics Consortium"/>
            <person name="Kohler A."/>
            <person name="Kuo A."/>
            <person name="Nagy L.G."/>
            <person name="Floudas D."/>
            <person name="Copeland A."/>
            <person name="Barry K.W."/>
            <person name="Cichocki N."/>
            <person name="Veneault-Fourrey C."/>
            <person name="LaButti K."/>
            <person name="Lindquist E.A."/>
            <person name="Lipzen A."/>
            <person name="Lundell T."/>
            <person name="Morin E."/>
            <person name="Murat C."/>
            <person name="Riley R."/>
            <person name="Ohm R."/>
            <person name="Sun H."/>
            <person name="Tunlid A."/>
            <person name="Henrissat B."/>
            <person name="Grigoriev I.V."/>
            <person name="Hibbett D.S."/>
            <person name="Martin F."/>
        </authorList>
    </citation>
    <scope>NUCLEOTIDE SEQUENCE [LARGE SCALE GENOMIC DNA]</scope>
    <source>
        <strain evidence="13">h7</strain>
    </source>
</reference>
<dbReference type="STRING" id="686832.A0A0C2YHY5"/>
<dbReference type="SUPFAM" id="SSF56024">
    <property type="entry name" value="Phospholipase D/nuclease"/>
    <property type="match status" value="1"/>
</dbReference>
<feature type="domain" description="PLD phosphodiesterase" evidence="11">
    <location>
        <begin position="101"/>
        <end position="122"/>
    </location>
</feature>
<comment type="subcellular location">
    <subcellularLocation>
        <location evidence="10">Mitochondrion</location>
    </subcellularLocation>
</comment>
<keyword evidence="5" id="KW-0677">Repeat</keyword>
<keyword evidence="10" id="KW-0067">ATP-binding</keyword>
<dbReference type="InterPro" id="IPR001736">
    <property type="entry name" value="PLipase_D/transphosphatidylase"/>
</dbReference>
<evidence type="ECO:0000256" key="6">
    <source>
        <dbReference type="ARBA" id="ARBA00023098"/>
    </source>
</evidence>
<dbReference type="EC" id="2.7.8.5" evidence="10"/>
<dbReference type="PANTHER" id="PTHR12586">
    <property type="entry name" value="CDP-DIACYLGLYCEROL--SERINE O-PHOSPHATIDYLTRANSFERASE"/>
    <property type="match status" value="1"/>
</dbReference>
<dbReference type="PANTHER" id="PTHR12586:SF1">
    <property type="entry name" value="CDP-DIACYLGLYCEROL--GLYCEROL-3-PHOSPHATE 3-PHOSPHATIDYLTRANSFERASE, MITOCHONDRIAL"/>
    <property type="match status" value="1"/>
</dbReference>
<evidence type="ECO:0000256" key="7">
    <source>
        <dbReference type="ARBA" id="ARBA00023209"/>
    </source>
</evidence>
<dbReference type="Proteomes" id="UP000053424">
    <property type="component" value="Unassembled WGS sequence"/>
</dbReference>
<keyword evidence="10" id="KW-0496">Mitochondrion</keyword>
<dbReference type="CDD" id="cd09135">
    <property type="entry name" value="PLDc_PGS1_euk_1"/>
    <property type="match status" value="1"/>
</dbReference>
<keyword evidence="3 10" id="KW-0444">Lipid biosynthesis</keyword>
<dbReference type="InterPro" id="IPR016270">
    <property type="entry name" value="PGS1"/>
</dbReference>
<dbReference type="Gene3D" id="3.30.870.10">
    <property type="entry name" value="Endonuclease Chain A"/>
    <property type="match status" value="2"/>
</dbReference>
<dbReference type="GO" id="GO:0005524">
    <property type="term" value="F:ATP binding"/>
    <property type="evidence" value="ECO:0007669"/>
    <property type="project" value="UniProtKB-KW"/>
</dbReference>
<keyword evidence="10" id="KW-0547">Nucleotide-binding</keyword>
<keyword evidence="7 10" id="KW-0594">Phospholipid biosynthesis</keyword>
<dbReference type="PROSITE" id="PS50035">
    <property type="entry name" value="PLD"/>
    <property type="match status" value="1"/>
</dbReference>
<dbReference type="GO" id="GO:0008444">
    <property type="term" value="F:CDP-diacylglycerol-glycerol-3-phosphate 3-phosphatidyltransferase activity"/>
    <property type="evidence" value="ECO:0007669"/>
    <property type="project" value="UniProtKB-EC"/>
</dbReference>
<evidence type="ECO:0000256" key="1">
    <source>
        <dbReference type="ARBA" id="ARBA00005042"/>
    </source>
</evidence>
<keyword evidence="6 10" id="KW-0443">Lipid metabolism</keyword>
<comment type="pathway">
    <text evidence="1 10">Phospholipid metabolism; phosphatidylglycerol biosynthesis; phosphatidylglycerol from CDP-diacylglycerol: step 1/2.</text>
</comment>
<sequence length="374" mass="42411">MINQAERRIFISSLYIGSEEGELIAALRRRLADKPDLELHILLDLNRSTRPGQKSTAKILLPLLKEFPTRVNVSMFRSPSLRGLLAKLVPPRFNEGWGTWHAKIYGADDDVMISGANLNKSYFTNRQDRYLHFSSQKDLARYCFEFIQTVTTFSYKLLPASPSPMSHLPGPNPHTYTYEDYTLHWPNPDTHPHYINAVAESSLSQFQKCHRERLAQSLPPTVSTPTENALLVPIIQAGQFNIREEETTFESLFRLLGQKSKHRPLLDLTSGYFSLYTPYQNFILNATNIDCRIVASSPKANGFFGSKGISGRIPEGYTLYEQRFMSAVSKAGRLWSGSSPTDGQGVLLNEWEKPGWTYHAKGANTLIRNPPDWI</sequence>
<evidence type="ECO:0000256" key="10">
    <source>
        <dbReference type="RuleBase" id="RU365024"/>
    </source>
</evidence>
<name>A0A0C2YHY5_HEBCY</name>
<dbReference type="HOGENOM" id="CLU_030471_0_0_1"/>
<organism evidence="12 13">
    <name type="scientific">Hebeloma cylindrosporum</name>
    <dbReference type="NCBI Taxonomy" id="76867"/>
    <lineage>
        <taxon>Eukaryota</taxon>
        <taxon>Fungi</taxon>
        <taxon>Dikarya</taxon>
        <taxon>Basidiomycota</taxon>
        <taxon>Agaricomycotina</taxon>
        <taxon>Agaricomycetes</taxon>
        <taxon>Agaricomycetidae</taxon>
        <taxon>Agaricales</taxon>
        <taxon>Agaricineae</taxon>
        <taxon>Hymenogastraceae</taxon>
        <taxon>Hebeloma</taxon>
    </lineage>
</organism>
<reference evidence="12 13" key="1">
    <citation type="submission" date="2014-04" db="EMBL/GenBank/DDBJ databases">
        <authorList>
            <consortium name="DOE Joint Genome Institute"/>
            <person name="Kuo A."/>
            <person name="Gay G."/>
            <person name="Dore J."/>
            <person name="Kohler A."/>
            <person name="Nagy L.G."/>
            <person name="Floudas D."/>
            <person name="Copeland A."/>
            <person name="Barry K.W."/>
            <person name="Cichocki N."/>
            <person name="Veneault-Fourrey C."/>
            <person name="LaButti K."/>
            <person name="Lindquist E.A."/>
            <person name="Lipzen A."/>
            <person name="Lundell T."/>
            <person name="Morin E."/>
            <person name="Murat C."/>
            <person name="Sun H."/>
            <person name="Tunlid A."/>
            <person name="Henrissat B."/>
            <person name="Grigoriev I.V."/>
            <person name="Hibbett D.S."/>
            <person name="Martin F."/>
            <person name="Nordberg H.P."/>
            <person name="Cantor M.N."/>
            <person name="Hua S.X."/>
        </authorList>
    </citation>
    <scope>NUCLEOTIDE SEQUENCE [LARGE SCALE GENOMIC DNA]</scope>
    <source>
        <strain evidence="13">h7</strain>
    </source>
</reference>
<evidence type="ECO:0000256" key="2">
    <source>
        <dbReference type="ARBA" id="ARBA00010682"/>
    </source>
</evidence>
<dbReference type="UniPathway" id="UPA00084">
    <property type="reaction ID" value="UER00503"/>
</dbReference>
<evidence type="ECO:0000256" key="9">
    <source>
        <dbReference type="ARBA" id="ARBA00048586"/>
    </source>
</evidence>
<evidence type="ECO:0000256" key="4">
    <source>
        <dbReference type="ARBA" id="ARBA00022679"/>
    </source>
</evidence>
<evidence type="ECO:0000313" key="12">
    <source>
        <dbReference type="EMBL" id="KIM40652.1"/>
    </source>
</evidence>
<gene>
    <name evidence="12" type="ORF">M413DRAFT_446073</name>
</gene>
<comment type="catalytic activity">
    <reaction evidence="9 10">
        <text>a CDP-1,2-diacyl-sn-glycerol + sn-glycerol 3-phosphate = a 1,2-diacyl-sn-glycero-3-phospho-(1'-sn-glycero-3'-phosphate) + CMP + H(+)</text>
        <dbReference type="Rhea" id="RHEA:12593"/>
        <dbReference type="ChEBI" id="CHEBI:15378"/>
        <dbReference type="ChEBI" id="CHEBI:57597"/>
        <dbReference type="ChEBI" id="CHEBI:58332"/>
        <dbReference type="ChEBI" id="CHEBI:60110"/>
        <dbReference type="ChEBI" id="CHEBI:60377"/>
        <dbReference type="EC" id="2.7.8.5"/>
    </reaction>
</comment>
<keyword evidence="8 10" id="KW-1208">Phospholipid metabolism</keyword>
<evidence type="ECO:0000313" key="13">
    <source>
        <dbReference type="Proteomes" id="UP000053424"/>
    </source>
</evidence>
<dbReference type="OrthoDB" id="10250191at2759"/>
<evidence type="ECO:0000256" key="5">
    <source>
        <dbReference type="ARBA" id="ARBA00022737"/>
    </source>
</evidence>
<accession>A0A0C2YHY5</accession>
<dbReference type="EMBL" id="KN831782">
    <property type="protein sequence ID" value="KIM40652.1"/>
    <property type="molecule type" value="Genomic_DNA"/>
</dbReference>
<dbReference type="AlphaFoldDB" id="A0A0C2YHY5"/>
<comment type="similarity">
    <text evidence="2 10">Belongs to the CDP-alcohol phosphatidyltransferase class-II family.</text>
</comment>
<protein>
    <recommendedName>
        <fullName evidence="10">CDP-diacylglycerol--glycerol-3-phosphate 3-phosphatidyltransferase</fullName>
        <ecNumber evidence="10">2.7.8.5</ecNumber>
    </recommendedName>
</protein>
<evidence type="ECO:0000256" key="3">
    <source>
        <dbReference type="ARBA" id="ARBA00022516"/>
    </source>
</evidence>
<proteinExistence type="inferred from homology"/>
<keyword evidence="4 10" id="KW-0808">Transferase</keyword>
<dbReference type="GO" id="GO:0005739">
    <property type="term" value="C:mitochondrion"/>
    <property type="evidence" value="ECO:0007669"/>
    <property type="project" value="UniProtKB-SubCell"/>
</dbReference>
<keyword evidence="13" id="KW-1185">Reference proteome</keyword>